<dbReference type="EMBL" id="JACEFO010002273">
    <property type="protein sequence ID" value="KAF8668824.1"/>
    <property type="molecule type" value="Genomic_DNA"/>
</dbReference>
<name>A0A835APS2_9POAL</name>
<accession>A0A835APS2</accession>
<reference evidence="1" key="1">
    <citation type="submission" date="2020-07" db="EMBL/GenBank/DDBJ databases">
        <title>Genome sequence and genetic diversity analysis of an under-domesticated orphan crop, white fonio (Digitaria exilis).</title>
        <authorList>
            <person name="Bennetzen J.L."/>
            <person name="Chen S."/>
            <person name="Ma X."/>
            <person name="Wang X."/>
            <person name="Yssel A.E.J."/>
            <person name="Chaluvadi S.R."/>
            <person name="Johnson M."/>
            <person name="Gangashetty P."/>
            <person name="Hamidou F."/>
            <person name="Sanogo M.D."/>
            <person name="Zwaenepoel A."/>
            <person name="Wallace J."/>
            <person name="Van De Peer Y."/>
            <person name="Van Deynze A."/>
        </authorList>
    </citation>
    <scope>NUCLEOTIDE SEQUENCE</scope>
    <source>
        <tissue evidence="1">Leaves</tissue>
    </source>
</reference>
<dbReference type="Proteomes" id="UP000636709">
    <property type="component" value="Unassembled WGS sequence"/>
</dbReference>
<comment type="caution">
    <text evidence="1">The sequence shown here is derived from an EMBL/GenBank/DDBJ whole genome shotgun (WGS) entry which is preliminary data.</text>
</comment>
<dbReference type="AlphaFoldDB" id="A0A835APS2"/>
<gene>
    <name evidence="1" type="ORF">HU200_052024</name>
</gene>
<keyword evidence="2" id="KW-1185">Reference proteome</keyword>
<sequence>MVTLANLRQLYGDVVETATIVRSLLAPVASQLSGDPSDLHRRCVFGYCLGFFPEPDDVHADVAPFGAVEAVAVCALMHNAAIVFRDESSVAVALRRQAETSEGLFSPVLPLHNALPLRCMPPDLVKAYPGEPCVNAPSGAPGTSLFMASRRSRVYGPVVGADGHLWMDGDLFYNYDDDKSVRCQLPFRASQ</sequence>
<protein>
    <submittedName>
        <fullName evidence="1">Uncharacterized protein</fullName>
    </submittedName>
</protein>
<organism evidence="1 2">
    <name type="scientific">Digitaria exilis</name>
    <dbReference type="NCBI Taxonomy" id="1010633"/>
    <lineage>
        <taxon>Eukaryota</taxon>
        <taxon>Viridiplantae</taxon>
        <taxon>Streptophyta</taxon>
        <taxon>Embryophyta</taxon>
        <taxon>Tracheophyta</taxon>
        <taxon>Spermatophyta</taxon>
        <taxon>Magnoliopsida</taxon>
        <taxon>Liliopsida</taxon>
        <taxon>Poales</taxon>
        <taxon>Poaceae</taxon>
        <taxon>PACMAD clade</taxon>
        <taxon>Panicoideae</taxon>
        <taxon>Panicodae</taxon>
        <taxon>Paniceae</taxon>
        <taxon>Anthephorinae</taxon>
        <taxon>Digitaria</taxon>
    </lineage>
</organism>
<evidence type="ECO:0000313" key="2">
    <source>
        <dbReference type="Proteomes" id="UP000636709"/>
    </source>
</evidence>
<dbReference type="OrthoDB" id="694902at2759"/>
<proteinExistence type="predicted"/>
<evidence type="ECO:0000313" key="1">
    <source>
        <dbReference type="EMBL" id="KAF8668824.1"/>
    </source>
</evidence>